<name>A0ABR4DRG2_9PEZI</name>
<dbReference type="InterPro" id="IPR008701">
    <property type="entry name" value="NPP1"/>
</dbReference>
<organism evidence="5 6">
    <name type="scientific">Diaporthe vaccinii</name>
    <dbReference type="NCBI Taxonomy" id="105482"/>
    <lineage>
        <taxon>Eukaryota</taxon>
        <taxon>Fungi</taxon>
        <taxon>Dikarya</taxon>
        <taxon>Ascomycota</taxon>
        <taxon>Pezizomycotina</taxon>
        <taxon>Sordariomycetes</taxon>
        <taxon>Sordariomycetidae</taxon>
        <taxon>Diaporthales</taxon>
        <taxon>Diaporthaceae</taxon>
        <taxon>Diaporthe</taxon>
        <taxon>Diaporthe eres species complex</taxon>
    </lineage>
</organism>
<dbReference type="Proteomes" id="UP001600888">
    <property type="component" value="Unassembled WGS sequence"/>
</dbReference>
<feature type="signal peptide" evidence="4">
    <location>
        <begin position="1"/>
        <end position="18"/>
    </location>
</feature>
<feature type="compositionally biased region" description="Polar residues" evidence="3">
    <location>
        <begin position="74"/>
        <end position="85"/>
    </location>
</feature>
<keyword evidence="6" id="KW-1185">Reference proteome</keyword>
<evidence type="ECO:0000256" key="4">
    <source>
        <dbReference type="SAM" id="SignalP"/>
    </source>
</evidence>
<protein>
    <recommendedName>
        <fullName evidence="7">Necrosis-and ethylene-inducing protein</fullName>
    </recommendedName>
</protein>
<evidence type="ECO:0008006" key="7">
    <source>
        <dbReference type="Google" id="ProtNLM"/>
    </source>
</evidence>
<proteinExistence type="inferred from homology"/>
<accession>A0ABR4DRG2</accession>
<evidence type="ECO:0000256" key="1">
    <source>
        <dbReference type="ARBA" id="ARBA00009520"/>
    </source>
</evidence>
<evidence type="ECO:0000256" key="3">
    <source>
        <dbReference type="SAM" id="MobiDB-lite"/>
    </source>
</evidence>
<comment type="caution">
    <text evidence="5">The sequence shown here is derived from an EMBL/GenBank/DDBJ whole genome shotgun (WGS) entry which is preliminary data.</text>
</comment>
<gene>
    <name evidence="5" type="ORF">FJTKL_05654</name>
</gene>
<keyword evidence="2" id="KW-0843">Virulence</keyword>
<comment type="similarity">
    <text evidence="1">Belongs to the Necrosis inducing protein (NPP1) family.</text>
</comment>
<dbReference type="EMBL" id="JBAWTH010000205">
    <property type="protein sequence ID" value="KAL2272975.1"/>
    <property type="molecule type" value="Genomic_DNA"/>
</dbReference>
<sequence>MVYFKVSHILALASAVAAAPTELLETRATVAHDSIAPVAQRIQTGGLGKIIETFNPLLHIAHGCQPYPAVADNGDTSGGLQDSGSSTGGCRDQSKGQTYARAGTVDGKTVVMYTWYMPKDQPNIVIQIDDPNSATPKIIGAAASSHSGYSKAAGGVPQMEGNSPKVEYFTTFPTNHELQFTDTVGKTYPISDWDAMPQAAKTALQDTNFGSANVPFKDGSFESKVREALA</sequence>
<evidence type="ECO:0000313" key="5">
    <source>
        <dbReference type="EMBL" id="KAL2272975.1"/>
    </source>
</evidence>
<dbReference type="Pfam" id="PF05630">
    <property type="entry name" value="NPP1"/>
    <property type="match status" value="1"/>
</dbReference>
<dbReference type="PIRSF" id="PIRSF029958">
    <property type="entry name" value="Necrosis-inducing_protein"/>
    <property type="match status" value="1"/>
</dbReference>
<evidence type="ECO:0000313" key="6">
    <source>
        <dbReference type="Proteomes" id="UP001600888"/>
    </source>
</evidence>
<keyword evidence="4" id="KW-0732">Signal</keyword>
<dbReference type="PANTHER" id="PTHR33657:SF8">
    <property type="entry name" value="DOMAIN PROTEIN, PUTATIVE (AFU_ORTHOLOGUE AFUA_5G00600)-RELATED"/>
    <property type="match status" value="1"/>
</dbReference>
<feature type="chain" id="PRO_5046265660" description="Necrosis-and ethylene-inducing protein" evidence="4">
    <location>
        <begin position="19"/>
        <end position="230"/>
    </location>
</feature>
<dbReference type="PANTHER" id="PTHR33657">
    <property type="entry name" value="DOMAIN PROTEIN, PUTATIVE (AFU_ORTHOLOGUE AFUA_5G00600)-RELATED"/>
    <property type="match status" value="1"/>
</dbReference>
<evidence type="ECO:0000256" key="2">
    <source>
        <dbReference type="ARBA" id="ARBA00023026"/>
    </source>
</evidence>
<reference evidence="5 6" key="1">
    <citation type="submission" date="2024-03" db="EMBL/GenBank/DDBJ databases">
        <title>A high-quality draft genome sequence of Diaporthe vaccinii, a causative agent of upright dieback and viscid rot disease in cranberry plants.</title>
        <authorList>
            <person name="Sarrasin M."/>
            <person name="Lang B.F."/>
            <person name="Burger G."/>
        </authorList>
    </citation>
    <scope>NUCLEOTIDE SEQUENCE [LARGE SCALE GENOMIC DNA]</scope>
    <source>
        <strain evidence="5 6">IS7</strain>
    </source>
</reference>
<feature type="region of interest" description="Disordered" evidence="3">
    <location>
        <begin position="72"/>
        <end position="97"/>
    </location>
</feature>